<evidence type="ECO:0000313" key="8">
    <source>
        <dbReference type="EMBL" id="GAA4343066.1"/>
    </source>
</evidence>
<comment type="caution">
    <text evidence="8">The sequence shown here is derived from an EMBL/GenBank/DDBJ whole genome shotgun (WGS) entry which is preliminary data.</text>
</comment>
<evidence type="ECO:0000256" key="1">
    <source>
        <dbReference type="ARBA" id="ARBA00009998"/>
    </source>
</evidence>
<keyword evidence="9" id="KW-1185">Reference proteome</keyword>
<accession>A0ABP8HR81</accession>
<dbReference type="Gene3D" id="1.10.287.1040">
    <property type="entry name" value="Exonuclease VII, small subunit"/>
    <property type="match status" value="1"/>
</dbReference>
<evidence type="ECO:0000256" key="2">
    <source>
        <dbReference type="ARBA" id="ARBA00022490"/>
    </source>
</evidence>
<dbReference type="Proteomes" id="UP001501671">
    <property type="component" value="Unassembled WGS sequence"/>
</dbReference>
<dbReference type="NCBIfam" id="TIGR01280">
    <property type="entry name" value="xseB"/>
    <property type="match status" value="1"/>
</dbReference>
<evidence type="ECO:0000256" key="4">
    <source>
        <dbReference type="ARBA" id="ARBA00022801"/>
    </source>
</evidence>
<gene>
    <name evidence="6" type="primary">xseB</name>
    <name evidence="8" type="ORF">GCM10023144_45640</name>
</gene>
<evidence type="ECO:0000313" key="9">
    <source>
        <dbReference type="Proteomes" id="UP001501671"/>
    </source>
</evidence>
<dbReference type="NCBIfam" id="NF002141">
    <property type="entry name" value="PRK00977.1-5"/>
    <property type="match status" value="1"/>
</dbReference>
<dbReference type="RefSeq" id="WP_345252250.1">
    <property type="nucleotide sequence ID" value="NZ_BAABFO010000036.1"/>
</dbReference>
<feature type="compositionally biased region" description="Low complexity" evidence="7">
    <location>
        <begin position="8"/>
        <end position="24"/>
    </location>
</feature>
<evidence type="ECO:0000256" key="7">
    <source>
        <dbReference type="SAM" id="MobiDB-lite"/>
    </source>
</evidence>
<dbReference type="InterPro" id="IPR003761">
    <property type="entry name" value="Exonuc_VII_S"/>
</dbReference>
<comment type="subunit">
    <text evidence="6">Heterooligomer composed of large and small subunits.</text>
</comment>
<evidence type="ECO:0000256" key="3">
    <source>
        <dbReference type="ARBA" id="ARBA00022722"/>
    </source>
</evidence>
<proteinExistence type="inferred from homology"/>
<protein>
    <recommendedName>
        <fullName evidence="6">Exodeoxyribonuclease 7 small subunit</fullName>
        <ecNumber evidence="6">3.1.11.6</ecNumber>
    </recommendedName>
    <alternativeName>
        <fullName evidence="6">Exodeoxyribonuclease VII small subunit</fullName>
        <shortName evidence="6">Exonuclease VII small subunit</shortName>
    </alternativeName>
</protein>
<comment type="catalytic activity">
    <reaction evidence="6">
        <text>Exonucleolytic cleavage in either 5'- to 3'- or 3'- to 5'-direction to yield nucleoside 5'-phosphates.</text>
        <dbReference type="EC" id="3.1.11.6"/>
    </reaction>
</comment>
<feature type="region of interest" description="Disordered" evidence="7">
    <location>
        <begin position="1"/>
        <end position="24"/>
    </location>
</feature>
<dbReference type="EC" id="3.1.11.6" evidence="6"/>
<keyword evidence="2 6" id="KW-0963">Cytoplasm</keyword>
<dbReference type="PANTHER" id="PTHR34137:SF1">
    <property type="entry name" value="EXODEOXYRIBONUCLEASE 7 SMALL SUBUNIT"/>
    <property type="match status" value="1"/>
</dbReference>
<evidence type="ECO:0000256" key="6">
    <source>
        <dbReference type="HAMAP-Rule" id="MF_00337"/>
    </source>
</evidence>
<sequence>MADSTDLAARAARGAGPSADAADCGADAPADFEAALAELEALVGSMEDGALPLEASLLAYRRGVELVKVCQERLARAEQQVRVLEGELLRPLDGGDC</sequence>
<dbReference type="SUPFAM" id="SSF116842">
    <property type="entry name" value="XseB-like"/>
    <property type="match status" value="1"/>
</dbReference>
<comment type="function">
    <text evidence="6">Bidirectionally degrades single-stranded DNA into large acid-insoluble oligonucleotides, which are then degraded further into small acid-soluble oligonucleotides.</text>
</comment>
<keyword evidence="4 6" id="KW-0378">Hydrolase</keyword>
<dbReference type="HAMAP" id="MF_00337">
    <property type="entry name" value="Exonuc_7_S"/>
    <property type="match status" value="1"/>
</dbReference>
<dbReference type="InterPro" id="IPR037004">
    <property type="entry name" value="Exonuc_VII_ssu_sf"/>
</dbReference>
<reference evidence="9" key="1">
    <citation type="journal article" date="2019" name="Int. J. Syst. Evol. Microbiol.">
        <title>The Global Catalogue of Microorganisms (GCM) 10K type strain sequencing project: providing services to taxonomists for standard genome sequencing and annotation.</title>
        <authorList>
            <consortium name="The Broad Institute Genomics Platform"/>
            <consortium name="The Broad Institute Genome Sequencing Center for Infectious Disease"/>
            <person name="Wu L."/>
            <person name="Ma J."/>
        </authorList>
    </citation>
    <scope>NUCLEOTIDE SEQUENCE [LARGE SCALE GENOMIC DNA]</scope>
    <source>
        <strain evidence="9">JCM 17666</strain>
    </source>
</reference>
<dbReference type="Pfam" id="PF02609">
    <property type="entry name" value="Exonuc_VII_S"/>
    <property type="match status" value="1"/>
</dbReference>
<dbReference type="EMBL" id="BAABFO010000036">
    <property type="protein sequence ID" value="GAA4343066.1"/>
    <property type="molecule type" value="Genomic_DNA"/>
</dbReference>
<comment type="subcellular location">
    <subcellularLocation>
        <location evidence="6">Cytoplasm</location>
    </subcellularLocation>
</comment>
<keyword evidence="5 6" id="KW-0269">Exonuclease</keyword>
<evidence type="ECO:0000256" key="5">
    <source>
        <dbReference type="ARBA" id="ARBA00022839"/>
    </source>
</evidence>
<keyword evidence="3 6" id="KW-0540">Nuclease</keyword>
<name>A0ABP8HR81_9BURK</name>
<organism evidence="8 9">
    <name type="scientific">Pigmentiphaga soli</name>
    <dbReference type="NCBI Taxonomy" id="1007095"/>
    <lineage>
        <taxon>Bacteria</taxon>
        <taxon>Pseudomonadati</taxon>
        <taxon>Pseudomonadota</taxon>
        <taxon>Betaproteobacteria</taxon>
        <taxon>Burkholderiales</taxon>
        <taxon>Alcaligenaceae</taxon>
        <taxon>Pigmentiphaga</taxon>
    </lineage>
</organism>
<comment type="similarity">
    <text evidence="1 6">Belongs to the XseB family.</text>
</comment>
<dbReference type="PANTHER" id="PTHR34137">
    <property type="entry name" value="EXODEOXYRIBONUCLEASE 7 SMALL SUBUNIT"/>
    <property type="match status" value="1"/>
</dbReference>